<dbReference type="FunFam" id="3.40.50.970:FF:000016">
    <property type="entry name" value="Acetolactate synthase"/>
    <property type="match status" value="1"/>
</dbReference>
<comment type="caution">
    <text evidence="5">The sequence shown here is derived from an EMBL/GenBank/DDBJ whole genome shotgun (WGS) entry which is preliminary data.</text>
</comment>
<dbReference type="GO" id="GO:0005948">
    <property type="term" value="C:acetolactate synthase complex"/>
    <property type="evidence" value="ECO:0007669"/>
    <property type="project" value="TreeGrafter"/>
</dbReference>
<comment type="similarity">
    <text evidence="2">Belongs to the TPP enzyme family.</text>
</comment>
<dbReference type="SUPFAM" id="SSF52518">
    <property type="entry name" value="Thiamin diphosphate-binding fold (THDP-binding)"/>
    <property type="match status" value="1"/>
</dbReference>
<dbReference type="Proteomes" id="UP000264779">
    <property type="component" value="Unassembled WGS sequence"/>
</dbReference>
<dbReference type="EMBL" id="DONK01000233">
    <property type="protein sequence ID" value="HBU52561.1"/>
    <property type="molecule type" value="Genomic_DNA"/>
</dbReference>
<evidence type="ECO:0000256" key="2">
    <source>
        <dbReference type="ARBA" id="ARBA00007812"/>
    </source>
</evidence>
<comment type="cofactor">
    <cofactor evidence="1">
        <name>thiamine diphosphate</name>
        <dbReference type="ChEBI" id="CHEBI:58937"/>
    </cofactor>
</comment>
<dbReference type="InterPro" id="IPR045229">
    <property type="entry name" value="TPP_enz"/>
</dbReference>
<dbReference type="PROSITE" id="PS00187">
    <property type="entry name" value="TPP_ENZYMES"/>
    <property type="match status" value="1"/>
</dbReference>
<accession>A0A358E246</accession>
<dbReference type="InterPro" id="IPR039368">
    <property type="entry name" value="AHAS_TPP"/>
</dbReference>
<evidence type="ECO:0000256" key="3">
    <source>
        <dbReference type="ARBA" id="ARBA00023052"/>
    </source>
</evidence>
<dbReference type="InterPro" id="IPR029061">
    <property type="entry name" value="THDP-binding"/>
</dbReference>
<evidence type="ECO:0000313" key="6">
    <source>
        <dbReference type="Proteomes" id="UP000264779"/>
    </source>
</evidence>
<dbReference type="GO" id="GO:0030976">
    <property type="term" value="F:thiamine pyrophosphate binding"/>
    <property type="evidence" value="ECO:0007669"/>
    <property type="project" value="InterPro"/>
</dbReference>
<dbReference type="GO" id="GO:0003984">
    <property type="term" value="F:acetolactate synthase activity"/>
    <property type="evidence" value="ECO:0007669"/>
    <property type="project" value="UniProtKB-EC"/>
</dbReference>
<dbReference type="PANTHER" id="PTHR18968:SF13">
    <property type="entry name" value="ACETOLACTATE SYNTHASE CATALYTIC SUBUNIT, MITOCHONDRIAL"/>
    <property type="match status" value="1"/>
</dbReference>
<dbReference type="Gene3D" id="3.40.50.970">
    <property type="match status" value="1"/>
</dbReference>
<feature type="domain" description="Thiamine pyrophosphate enzyme TPP-binding" evidence="4">
    <location>
        <begin position="75"/>
        <end position="223"/>
    </location>
</feature>
<dbReference type="InterPro" id="IPR000399">
    <property type="entry name" value="TPP-bd_CS"/>
</dbReference>
<evidence type="ECO:0000313" key="5">
    <source>
        <dbReference type="EMBL" id="HBU52561.1"/>
    </source>
</evidence>
<dbReference type="Gene3D" id="3.40.50.1220">
    <property type="entry name" value="TPP-binding domain"/>
    <property type="match status" value="1"/>
</dbReference>
<gene>
    <name evidence="5" type="ORF">DEB45_15020</name>
</gene>
<reference evidence="5 6" key="1">
    <citation type="journal article" date="2018" name="Nat. Biotechnol.">
        <title>A standardized bacterial taxonomy based on genome phylogeny substantially revises the tree of life.</title>
        <authorList>
            <person name="Parks D.H."/>
            <person name="Chuvochina M."/>
            <person name="Waite D.W."/>
            <person name="Rinke C."/>
            <person name="Skarshewski A."/>
            <person name="Chaumeil P.A."/>
            <person name="Hugenholtz P."/>
        </authorList>
    </citation>
    <scope>NUCLEOTIDE SEQUENCE [LARGE SCALE GENOMIC DNA]</scope>
    <source>
        <strain evidence="5">UBA11621</strain>
    </source>
</reference>
<sequence>VVGSVDKVLDQIHEHMVNKDLSNQEAKLADWWQQIEQWRGRQCLNYEQGDEVIKPQKVIEALYKHTDGKAYVSSDVGQHQMFAALYYQYDKPRQWINSGGLGTMGFGLPAAMGVQFAHPNATSVVVTGDGSIQMNIQELSTCLQYNLPIKIISLNNRALGMVRQWQDMIYKGRHSHSYMDSMPDFVKLAEAYGHVGIKVDKLDDLDAAMEKCFSYTDRLVFMDIAIDQNEHVYPMQIKYGAMDDMRLSKTERT</sequence>
<keyword evidence="3" id="KW-0786">Thiamine pyrophosphate</keyword>
<dbReference type="GO" id="GO:0000287">
    <property type="term" value="F:magnesium ion binding"/>
    <property type="evidence" value="ECO:0007669"/>
    <property type="project" value="InterPro"/>
</dbReference>
<dbReference type="InterPro" id="IPR011766">
    <property type="entry name" value="TPP_enzyme_TPP-bd"/>
</dbReference>
<proteinExistence type="inferred from homology"/>
<dbReference type="GO" id="GO:0009099">
    <property type="term" value="P:L-valine biosynthetic process"/>
    <property type="evidence" value="ECO:0007669"/>
    <property type="project" value="TreeGrafter"/>
</dbReference>
<dbReference type="AlphaFoldDB" id="A0A358E246"/>
<dbReference type="PANTHER" id="PTHR18968">
    <property type="entry name" value="THIAMINE PYROPHOSPHATE ENZYMES"/>
    <property type="match status" value="1"/>
</dbReference>
<dbReference type="GO" id="GO:0009097">
    <property type="term" value="P:isoleucine biosynthetic process"/>
    <property type="evidence" value="ECO:0007669"/>
    <property type="project" value="TreeGrafter"/>
</dbReference>
<name>A0A358E246_9ALTE</name>
<dbReference type="EC" id="2.2.1.6" evidence="5"/>
<protein>
    <submittedName>
        <fullName evidence="5">Acetolactate synthase 3 large subunit</fullName>
        <ecNumber evidence="5">2.2.1.6</ecNumber>
    </submittedName>
</protein>
<organism evidence="5 6">
    <name type="scientific">Alteromonas australica</name>
    <dbReference type="NCBI Taxonomy" id="589873"/>
    <lineage>
        <taxon>Bacteria</taxon>
        <taxon>Pseudomonadati</taxon>
        <taxon>Pseudomonadota</taxon>
        <taxon>Gammaproteobacteria</taxon>
        <taxon>Alteromonadales</taxon>
        <taxon>Alteromonadaceae</taxon>
        <taxon>Alteromonas/Salinimonas group</taxon>
        <taxon>Alteromonas</taxon>
    </lineage>
</organism>
<dbReference type="Pfam" id="PF02775">
    <property type="entry name" value="TPP_enzyme_C"/>
    <property type="match status" value="1"/>
</dbReference>
<dbReference type="CDD" id="cd02015">
    <property type="entry name" value="TPP_AHAS"/>
    <property type="match status" value="1"/>
</dbReference>
<keyword evidence="5" id="KW-0808">Transferase</keyword>
<dbReference type="GO" id="GO:0050660">
    <property type="term" value="F:flavin adenine dinucleotide binding"/>
    <property type="evidence" value="ECO:0007669"/>
    <property type="project" value="TreeGrafter"/>
</dbReference>
<evidence type="ECO:0000256" key="1">
    <source>
        <dbReference type="ARBA" id="ARBA00001964"/>
    </source>
</evidence>
<feature type="non-terminal residue" evidence="5">
    <location>
        <position position="1"/>
    </location>
</feature>
<evidence type="ECO:0000259" key="4">
    <source>
        <dbReference type="Pfam" id="PF02775"/>
    </source>
</evidence>